<feature type="signal peptide" evidence="2">
    <location>
        <begin position="1"/>
        <end position="20"/>
    </location>
</feature>
<evidence type="ECO:0000313" key="5">
    <source>
        <dbReference type="EMBL" id="KAL1207507.1"/>
    </source>
</evidence>
<feature type="domain" description="Xylanase inhibitor C-terminal" evidence="3">
    <location>
        <begin position="239"/>
        <end position="390"/>
    </location>
</feature>
<gene>
    <name evidence="5" type="ORF">V5N11_007099</name>
</gene>
<dbReference type="PANTHER" id="PTHR47965:SF63">
    <property type="entry name" value="OS01G0937200 PROTEIN"/>
    <property type="match status" value="1"/>
</dbReference>
<evidence type="ECO:0000259" key="4">
    <source>
        <dbReference type="Pfam" id="PF14543"/>
    </source>
</evidence>
<feature type="domain" description="Xylanase inhibitor N-terminal" evidence="4">
    <location>
        <begin position="73"/>
        <end position="210"/>
    </location>
</feature>
<dbReference type="InterPro" id="IPR032799">
    <property type="entry name" value="TAXi_C"/>
</dbReference>
<evidence type="ECO:0000256" key="2">
    <source>
        <dbReference type="SAM" id="SignalP"/>
    </source>
</evidence>
<reference evidence="5 6" key="1">
    <citation type="submission" date="2024-04" db="EMBL/GenBank/DDBJ databases">
        <title>Genome assembly C_amara_ONT_v2.</title>
        <authorList>
            <person name="Yant L."/>
            <person name="Moore C."/>
            <person name="Slenker M."/>
        </authorList>
    </citation>
    <scope>NUCLEOTIDE SEQUENCE [LARGE SCALE GENOMIC DNA]</scope>
    <source>
        <tissue evidence="5">Leaf</tissue>
    </source>
</reference>
<dbReference type="SUPFAM" id="SSF50630">
    <property type="entry name" value="Acid proteases"/>
    <property type="match status" value="1"/>
</dbReference>
<dbReference type="Pfam" id="PF14541">
    <property type="entry name" value="TAXi_C"/>
    <property type="match status" value="1"/>
</dbReference>
<sequence length="407" mass="44934">MEKSLLLCLLLFTAYGYVLAHYNSPEPLVSTVSKNPILPIFTFTLNTNEEFFIHIGGPYIVRKCTDGLPRPIIPCGSPACATTRRVNPYQCPPTQNTIINGRCACKATVFEPFQRICNSDQFTYGGSLSMSTLNPRSPSVTFNNLYYLCIPKPFLRDFPPVVFGLMGLAPTALAGWNQLTPPRLGLEKKFALCLPSDENPTNKGAIYIGGGPYKFRNIDARSMLSYTRLIKNPRKLNGYFLRLKGISVNEKPILLAQNAFDFDDKSDGGVTLSTVTFFTTLRSDIYKVFVEAFSQATSDIPRVKSTTPFEFCLKSATTPFQVPRIDLKLADGTIWKLFTANSMKKISADVSCLAFVNGGDTAEHAVVIGMHQMENTLLEFDVGRSAFGFSCSLGLVNASCGDFQTRL</sequence>
<dbReference type="InterPro" id="IPR021109">
    <property type="entry name" value="Peptidase_aspartic_dom_sf"/>
</dbReference>
<dbReference type="EMBL" id="JBANAX010000476">
    <property type="protein sequence ID" value="KAL1207507.1"/>
    <property type="molecule type" value="Genomic_DNA"/>
</dbReference>
<dbReference type="Gene3D" id="2.40.70.10">
    <property type="entry name" value="Acid Proteases"/>
    <property type="match status" value="2"/>
</dbReference>
<keyword evidence="6" id="KW-1185">Reference proteome</keyword>
<dbReference type="AlphaFoldDB" id="A0ABD1AL72"/>
<feature type="chain" id="PRO_5044780363" evidence="2">
    <location>
        <begin position="21"/>
        <end position="407"/>
    </location>
</feature>
<dbReference type="PANTHER" id="PTHR47965">
    <property type="entry name" value="ASPARTYL PROTEASE-RELATED"/>
    <property type="match status" value="1"/>
</dbReference>
<organism evidence="5 6">
    <name type="scientific">Cardamine amara subsp. amara</name>
    <dbReference type="NCBI Taxonomy" id="228776"/>
    <lineage>
        <taxon>Eukaryota</taxon>
        <taxon>Viridiplantae</taxon>
        <taxon>Streptophyta</taxon>
        <taxon>Embryophyta</taxon>
        <taxon>Tracheophyta</taxon>
        <taxon>Spermatophyta</taxon>
        <taxon>Magnoliopsida</taxon>
        <taxon>eudicotyledons</taxon>
        <taxon>Gunneridae</taxon>
        <taxon>Pentapetalae</taxon>
        <taxon>rosids</taxon>
        <taxon>malvids</taxon>
        <taxon>Brassicales</taxon>
        <taxon>Brassicaceae</taxon>
        <taxon>Cardamineae</taxon>
        <taxon>Cardamine</taxon>
    </lineage>
</organism>
<name>A0ABD1AL72_CARAN</name>
<dbReference type="InterPro" id="IPR032861">
    <property type="entry name" value="TAXi_N"/>
</dbReference>
<evidence type="ECO:0000256" key="1">
    <source>
        <dbReference type="ARBA" id="ARBA00007447"/>
    </source>
</evidence>
<protein>
    <submittedName>
        <fullName evidence="5">Aspartic proteinase GIP2</fullName>
    </submittedName>
</protein>
<comment type="similarity">
    <text evidence="1">Belongs to the peptidase A1 family.</text>
</comment>
<evidence type="ECO:0000313" key="6">
    <source>
        <dbReference type="Proteomes" id="UP001558713"/>
    </source>
</evidence>
<dbReference type="InterPro" id="IPR001461">
    <property type="entry name" value="Aspartic_peptidase_A1"/>
</dbReference>
<dbReference type="Pfam" id="PF14543">
    <property type="entry name" value="TAXi_N"/>
    <property type="match status" value="1"/>
</dbReference>
<dbReference type="Proteomes" id="UP001558713">
    <property type="component" value="Unassembled WGS sequence"/>
</dbReference>
<comment type="caution">
    <text evidence="5">The sequence shown here is derived from an EMBL/GenBank/DDBJ whole genome shotgun (WGS) entry which is preliminary data.</text>
</comment>
<proteinExistence type="inferred from homology"/>
<keyword evidence="2" id="KW-0732">Signal</keyword>
<evidence type="ECO:0000259" key="3">
    <source>
        <dbReference type="Pfam" id="PF14541"/>
    </source>
</evidence>
<accession>A0ABD1AL72</accession>